<evidence type="ECO:0000313" key="6">
    <source>
        <dbReference type="EMBL" id="MBL7629795.1"/>
    </source>
</evidence>
<dbReference type="SMART" id="SM00346">
    <property type="entry name" value="HTH_ICLR"/>
    <property type="match status" value="1"/>
</dbReference>
<dbReference type="InterPro" id="IPR014757">
    <property type="entry name" value="Tscrpt_reg_IclR_C"/>
</dbReference>
<dbReference type="Pfam" id="PF01614">
    <property type="entry name" value="IclR_C"/>
    <property type="match status" value="1"/>
</dbReference>
<evidence type="ECO:0000259" key="5">
    <source>
        <dbReference type="PROSITE" id="PS51078"/>
    </source>
</evidence>
<evidence type="ECO:0000256" key="2">
    <source>
        <dbReference type="ARBA" id="ARBA00023125"/>
    </source>
</evidence>
<keyword evidence="1" id="KW-0805">Transcription regulation</keyword>
<keyword evidence="2" id="KW-0238">DNA-binding</keyword>
<name>A0A937RG57_9ACTN</name>
<gene>
    <name evidence="6" type="ORF">I7412_22020</name>
</gene>
<organism evidence="6 7">
    <name type="scientific">Frankia nepalensis</name>
    <dbReference type="NCBI Taxonomy" id="1836974"/>
    <lineage>
        <taxon>Bacteria</taxon>
        <taxon>Bacillati</taxon>
        <taxon>Actinomycetota</taxon>
        <taxon>Actinomycetes</taxon>
        <taxon>Frankiales</taxon>
        <taxon>Frankiaceae</taxon>
        <taxon>Frankia</taxon>
    </lineage>
</organism>
<dbReference type="GO" id="GO:0045892">
    <property type="term" value="P:negative regulation of DNA-templated transcription"/>
    <property type="evidence" value="ECO:0007669"/>
    <property type="project" value="TreeGrafter"/>
</dbReference>
<feature type="domain" description="IclR-ED" evidence="5">
    <location>
        <begin position="71"/>
        <end position="248"/>
    </location>
</feature>
<dbReference type="InterPro" id="IPR036390">
    <property type="entry name" value="WH_DNA-bd_sf"/>
</dbReference>
<dbReference type="PROSITE" id="PS51078">
    <property type="entry name" value="ICLR_ED"/>
    <property type="match status" value="1"/>
</dbReference>
<proteinExistence type="predicted"/>
<dbReference type="GO" id="GO:0003700">
    <property type="term" value="F:DNA-binding transcription factor activity"/>
    <property type="evidence" value="ECO:0007669"/>
    <property type="project" value="TreeGrafter"/>
</dbReference>
<dbReference type="PANTHER" id="PTHR30136:SF24">
    <property type="entry name" value="HTH-TYPE TRANSCRIPTIONAL REPRESSOR ALLR"/>
    <property type="match status" value="1"/>
</dbReference>
<dbReference type="InterPro" id="IPR036388">
    <property type="entry name" value="WH-like_DNA-bd_sf"/>
</dbReference>
<dbReference type="SUPFAM" id="SSF46785">
    <property type="entry name" value="Winged helix' DNA-binding domain"/>
    <property type="match status" value="1"/>
</dbReference>
<evidence type="ECO:0000313" key="7">
    <source>
        <dbReference type="Proteomes" id="UP000604475"/>
    </source>
</evidence>
<keyword evidence="3" id="KW-0804">Transcription</keyword>
<keyword evidence="7" id="KW-1185">Reference proteome</keyword>
<dbReference type="Gene3D" id="1.10.10.10">
    <property type="entry name" value="Winged helix-like DNA-binding domain superfamily/Winged helix DNA-binding domain"/>
    <property type="match status" value="1"/>
</dbReference>
<comment type="caution">
    <text evidence="6">The sequence shown here is derived from an EMBL/GenBank/DDBJ whole genome shotgun (WGS) entry which is preliminary data.</text>
</comment>
<protein>
    <submittedName>
        <fullName evidence="6">IclR family transcriptional regulator</fullName>
    </submittedName>
</protein>
<dbReference type="PROSITE" id="PS51077">
    <property type="entry name" value="HTH_ICLR"/>
    <property type="match status" value="1"/>
</dbReference>
<evidence type="ECO:0000259" key="4">
    <source>
        <dbReference type="PROSITE" id="PS51077"/>
    </source>
</evidence>
<dbReference type="PANTHER" id="PTHR30136">
    <property type="entry name" value="HELIX-TURN-HELIX TRANSCRIPTIONAL REGULATOR, ICLR FAMILY"/>
    <property type="match status" value="1"/>
</dbReference>
<accession>A0A937RG57</accession>
<feature type="domain" description="HTH iclR-type" evidence="4">
    <location>
        <begin position="10"/>
        <end position="70"/>
    </location>
</feature>
<dbReference type="InterPro" id="IPR029016">
    <property type="entry name" value="GAF-like_dom_sf"/>
</dbReference>
<dbReference type="Gene3D" id="3.30.450.40">
    <property type="match status" value="1"/>
</dbReference>
<dbReference type="InterPro" id="IPR005471">
    <property type="entry name" value="Tscrpt_reg_IclR_N"/>
</dbReference>
<dbReference type="AlphaFoldDB" id="A0A937RG57"/>
<evidence type="ECO:0000256" key="3">
    <source>
        <dbReference type="ARBA" id="ARBA00023163"/>
    </source>
</evidence>
<dbReference type="SUPFAM" id="SSF55781">
    <property type="entry name" value="GAF domain-like"/>
    <property type="match status" value="1"/>
</dbReference>
<evidence type="ECO:0000256" key="1">
    <source>
        <dbReference type="ARBA" id="ARBA00023015"/>
    </source>
</evidence>
<dbReference type="GO" id="GO:0003677">
    <property type="term" value="F:DNA binding"/>
    <property type="evidence" value="ECO:0007669"/>
    <property type="project" value="UniProtKB-KW"/>
</dbReference>
<dbReference type="EMBL" id="JAEACQ010000237">
    <property type="protein sequence ID" value="MBL7629795.1"/>
    <property type="molecule type" value="Genomic_DNA"/>
</dbReference>
<dbReference type="InterPro" id="IPR050707">
    <property type="entry name" value="HTH_MetabolicPath_Reg"/>
</dbReference>
<dbReference type="RefSeq" id="WP_202999701.1">
    <property type="nucleotide sequence ID" value="NZ_JADWYU010000087.1"/>
</dbReference>
<sequence>MAGRTGTPGATLTGRIMAILGAFDDQHTRLGLSDLARRADLPIPTVHRLAGELLRHGALARTDRGYVIGRRMWEIGLLAPIQSTLRETAAPFLYDIHAATRATVHLAVRDDHQVLYLERIAGRTSVPVVSAVGLTLPMHATGVGKALLAHAPEDIRRRVLASLTRVTPYTITQPGRLNEQLEQIRRAGYATTVEEMSLGACSVAVPIHGGGQVVAAIGVVVASLRRDRARLTAALQVAAQGISRQLGAAPPP</sequence>
<dbReference type="Pfam" id="PF09339">
    <property type="entry name" value="HTH_IclR"/>
    <property type="match status" value="1"/>
</dbReference>
<reference evidence="6" key="1">
    <citation type="submission" date="2020-12" db="EMBL/GenBank/DDBJ databases">
        <title>Genomic characterization of non-nitrogen-fixing Frankia strains.</title>
        <authorList>
            <person name="Carlos-Shanley C."/>
            <person name="Guerra T."/>
            <person name="Hahn D."/>
        </authorList>
    </citation>
    <scope>NUCLEOTIDE SEQUENCE</scope>
    <source>
        <strain evidence="6">CN6</strain>
    </source>
</reference>
<dbReference type="Proteomes" id="UP000604475">
    <property type="component" value="Unassembled WGS sequence"/>
</dbReference>